<comment type="caution">
    <text evidence="1">The sequence shown here is derived from an EMBL/GenBank/DDBJ whole genome shotgun (WGS) entry which is preliminary data.</text>
</comment>
<evidence type="ECO:0000313" key="2">
    <source>
        <dbReference type="Proteomes" id="UP001607302"/>
    </source>
</evidence>
<name>A0ABD2BHB5_VESSQ</name>
<evidence type="ECO:0000313" key="1">
    <source>
        <dbReference type="EMBL" id="KAL2732140.1"/>
    </source>
</evidence>
<protein>
    <submittedName>
        <fullName evidence="1">Uncharacterized protein</fullName>
    </submittedName>
</protein>
<organism evidence="1 2">
    <name type="scientific">Vespula squamosa</name>
    <name type="common">Southern yellow jacket</name>
    <name type="synonym">Wasp</name>
    <dbReference type="NCBI Taxonomy" id="30214"/>
    <lineage>
        <taxon>Eukaryota</taxon>
        <taxon>Metazoa</taxon>
        <taxon>Ecdysozoa</taxon>
        <taxon>Arthropoda</taxon>
        <taxon>Hexapoda</taxon>
        <taxon>Insecta</taxon>
        <taxon>Pterygota</taxon>
        <taxon>Neoptera</taxon>
        <taxon>Endopterygota</taxon>
        <taxon>Hymenoptera</taxon>
        <taxon>Apocrita</taxon>
        <taxon>Aculeata</taxon>
        <taxon>Vespoidea</taxon>
        <taxon>Vespidae</taxon>
        <taxon>Vespinae</taxon>
        <taxon>Vespula</taxon>
    </lineage>
</organism>
<accession>A0ABD2BHB5</accession>
<dbReference type="AlphaFoldDB" id="A0ABD2BHB5"/>
<dbReference type="EMBL" id="JAUDFV010000094">
    <property type="protein sequence ID" value="KAL2732140.1"/>
    <property type="molecule type" value="Genomic_DNA"/>
</dbReference>
<proteinExistence type="predicted"/>
<feature type="non-terminal residue" evidence="1">
    <location>
        <position position="85"/>
    </location>
</feature>
<dbReference type="Proteomes" id="UP001607302">
    <property type="component" value="Unassembled WGS sequence"/>
</dbReference>
<gene>
    <name evidence="1" type="ORF">V1478_004324</name>
</gene>
<reference evidence="1 2" key="1">
    <citation type="journal article" date="2024" name="Ann. Entomol. Soc. Am.">
        <title>Genomic analyses of the southern and eastern yellowjacket wasps (Hymenoptera: Vespidae) reveal evolutionary signatures of social life.</title>
        <authorList>
            <person name="Catto M.A."/>
            <person name="Caine P.B."/>
            <person name="Orr S.E."/>
            <person name="Hunt B.G."/>
            <person name="Goodisman M.A.D."/>
        </authorList>
    </citation>
    <scope>NUCLEOTIDE SEQUENCE [LARGE SCALE GENOMIC DNA]</scope>
    <source>
        <strain evidence="1">233</strain>
        <tissue evidence="1">Head and thorax</tissue>
    </source>
</reference>
<sequence>MSTLARTHRQHTRSYVPVYGNEAVKESVKIGLTNFTSAQRSDQLKLTRLIWRPLSIHIVMARMCDGREAECIAYMHSKKKLKLGY</sequence>
<keyword evidence="2" id="KW-1185">Reference proteome</keyword>